<dbReference type="GO" id="GO:0003677">
    <property type="term" value="F:DNA binding"/>
    <property type="evidence" value="ECO:0007669"/>
    <property type="project" value="UniProtKB-KW"/>
</dbReference>
<evidence type="ECO:0008006" key="6">
    <source>
        <dbReference type="Google" id="ProtNLM"/>
    </source>
</evidence>
<dbReference type="EMBL" id="LWSA01000021">
    <property type="protein sequence ID" value="OCX76708.1"/>
    <property type="molecule type" value="Genomic_DNA"/>
</dbReference>
<dbReference type="InterPro" id="IPR000119">
    <property type="entry name" value="Hist_DNA-bd"/>
</dbReference>
<proteinExistence type="inferred from homology"/>
<organism evidence="4 5">
    <name type="scientific">Acidithiobacillus thiooxidans</name>
    <name type="common">Thiobacillus thiooxidans</name>
    <dbReference type="NCBI Taxonomy" id="930"/>
    <lineage>
        <taxon>Bacteria</taxon>
        <taxon>Pseudomonadati</taxon>
        <taxon>Pseudomonadota</taxon>
        <taxon>Acidithiobacillia</taxon>
        <taxon>Acidithiobacillales</taxon>
        <taxon>Acidithiobacillaceae</taxon>
        <taxon>Acidithiobacillus</taxon>
    </lineage>
</organism>
<dbReference type="PANTHER" id="PTHR33175:SF5">
    <property type="entry name" value="INTEGRATION HOST FACTOR SUBUNIT BETA"/>
    <property type="match status" value="1"/>
</dbReference>
<dbReference type="AlphaFoldDB" id="A0A1C2IKM9"/>
<keyword evidence="2" id="KW-0238">DNA-binding</keyword>
<comment type="caution">
    <text evidence="4">The sequence shown here is derived from an EMBL/GenBank/DDBJ whole genome shotgun (WGS) entry which is preliminary data.</text>
</comment>
<dbReference type="PANTHER" id="PTHR33175">
    <property type="entry name" value="DNA-BINDING PROTEIN HU"/>
    <property type="match status" value="1"/>
</dbReference>
<dbReference type="Pfam" id="PF00216">
    <property type="entry name" value="Bac_DNA_binding"/>
    <property type="match status" value="1"/>
</dbReference>
<reference evidence="4 5" key="1">
    <citation type="journal article" date="2016" name="Int. J. Mol. Sci.">
        <title>Comparative genomics of the extreme acidophile Acidithiobacillus thiooxidans reveals intraspecific divergence and niche adaptation.</title>
        <authorList>
            <person name="Zhang X."/>
            <person name="Feng X."/>
            <person name="Tao J."/>
            <person name="Ma L."/>
            <person name="Xiao Y."/>
            <person name="Liang Y."/>
            <person name="Liu X."/>
            <person name="Yin H."/>
        </authorList>
    </citation>
    <scope>NUCLEOTIDE SEQUENCE [LARGE SCALE GENOMIC DNA]</scope>
    <source>
        <strain evidence="4 5">A02</strain>
    </source>
</reference>
<sequence length="98" mass="10801">MTKSELMDTIYQALRDQGNQAISRQEVIMAVGLILDHCARALASGERIEIRDFGSFTLHTIAAKAGRNPKTGVPVAVPEKRSVHFKPGQAMRIQVNSR</sequence>
<dbReference type="CDD" id="cd13836">
    <property type="entry name" value="IHF_B"/>
    <property type="match status" value="1"/>
</dbReference>
<dbReference type="RefSeq" id="WP_024894649.1">
    <property type="nucleotide sequence ID" value="NZ_LWRZ01000114.1"/>
</dbReference>
<name>A0A1C2IKM9_ACITH</name>
<dbReference type="SMART" id="SM00411">
    <property type="entry name" value="BHL"/>
    <property type="match status" value="1"/>
</dbReference>
<evidence type="ECO:0000256" key="1">
    <source>
        <dbReference type="ARBA" id="ARBA00010529"/>
    </source>
</evidence>
<dbReference type="InterPro" id="IPR010992">
    <property type="entry name" value="IHF-like_DNA-bd_dom_sf"/>
</dbReference>
<comment type="similarity">
    <text evidence="1 3">Belongs to the bacterial histone-like protein family.</text>
</comment>
<dbReference type="PRINTS" id="PR01727">
    <property type="entry name" value="DNABINDINGHU"/>
</dbReference>
<dbReference type="GO" id="GO:0005829">
    <property type="term" value="C:cytosol"/>
    <property type="evidence" value="ECO:0007669"/>
    <property type="project" value="TreeGrafter"/>
</dbReference>
<gene>
    <name evidence="4" type="ORF">A6P07_01930</name>
</gene>
<evidence type="ECO:0000256" key="2">
    <source>
        <dbReference type="ARBA" id="ARBA00023125"/>
    </source>
</evidence>
<evidence type="ECO:0000313" key="5">
    <source>
        <dbReference type="Proteomes" id="UP000094893"/>
    </source>
</evidence>
<dbReference type="GO" id="GO:0030527">
    <property type="term" value="F:structural constituent of chromatin"/>
    <property type="evidence" value="ECO:0007669"/>
    <property type="project" value="InterPro"/>
</dbReference>
<dbReference type="STRING" id="930.GCA_002079865_01082"/>
<evidence type="ECO:0000256" key="3">
    <source>
        <dbReference type="RuleBase" id="RU003939"/>
    </source>
</evidence>
<evidence type="ECO:0000313" key="4">
    <source>
        <dbReference type="EMBL" id="OCX76708.1"/>
    </source>
</evidence>
<protein>
    <recommendedName>
        <fullName evidence="6">Integration host factor subunit beta</fullName>
    </recommendedName>
</protein>
<accession>A0A1C2IKM9</accession>
<dbReference type="Gene3D" id="4.10.520.10">
    <property type="entry name" value="IHF-like DNA-binding proteins"/>
    <property type="match status" value="1"/>
</dbReference>
<dbReference type="Proteomes" id="UP000094893">
    <property type="component" value="Unassembled WGS sequence"/>
</dbReference>
<dbReference type="SUPFAM" id="SSF47729">
    <property type="entry name" value="IHF-like DNA-binding proteins"/>
    <property type="match status" value="1"/>
</dbReference>